<dbReference type="InterPro" id="IPR052407">
    <property type="entry name" value="BTB_POZ_domain_cont_9"/>
</dbReference>
<feature type="domain" description="TLDc" evidence="2">
    <location>
        <begin position="304"/>
        <end position="488"/>
    </location>
</feature>
<feature type="domain" description="BTB" evidence="1">
    <location>
        <begin position="23"/>
        <end position="96"/>
    </location>
</feature>
<dbReference type="EMBL" id="CAJVPV010027805">
    <property type="protein sequence ID" value="CAG8734972.1"/>
    <property type="molecule type" value="Genomic_DNA"/>
</dbReference>
<dbReference type="PANTHER" id="PTHR46306:SF1">
    <property type="entry name" value="BTB_POZ DOMAIN-CONTAINING PROTEIN 9"/>
    <property type="match status" value="1"/>
</dbReference>
<accession>A0A9N9II32</accession>
<dbReference type="PROSITE" id="PS50097">
    <property type="entry name" value="BTB"/>
    <property type="match status" value="1"/>
</dbReference>
<dbReference type="PROSITE" id="PS51886">
    <property type="entry name" value="TLDC"/>
    <property type="match status" value="1"/>
</dbReference>
<dbReference type="CDD" id="cd18186">
    <property type="entry name" value="BTB_POZ_ZBTB_KLHL-like"/>
    <property type="match status" value="1"/>
</dbReference>
<dbReference type="InterPro" id="IPR006571">
    <property type="entry name" value="TLDc_dom"/>
</dbReference>
<evidence type="ECO:0000313" key="3">
    <source>
        <dbReference type="EMBL" id="CAG8734972.1"/>
    </source>
</evidence>
<dbReference type="SUPFAM" id="SSF54695">
    <property type="entry name" value="POZ domain"/>
    <property type="match status" value="1"/>
</dbReference>
<feature type="non-terminal residue" evidence="3">
    <location>
        <position position="1"/>
    </location>
</feature>
<organism evidence="3 4">
    <name type="scientific">Acaulospora morrowiae</name>
    <dbReference type="NCBI Taxonomy" id="94023"/>
    <lineage>
        <taxon>Eukaryota</taxon>
        <taxon>Fungi</taxon>
        <taxon>Fungi incertae sedis</taxon>
        <taxon>Mucoromycota</taxon>
        <taxon>Glomeromycotina</taxon>
        <taxon>Glomeromycetes</taxon>
        <taxon>Diversisporales</taxon>
        <taxon>Acaulosporaceae</taxon>
        <taxon>Acaulospora</taxon>
    </lineage>
</organism>
<evidence type="ECO:0000313" key="4">
    <source>
        <dbReference type="Proteomes" id="UP000789342"/>
    </source>
</evidence>
<dbReference type="PANTHER" id="PTHR46306">
    <property type="entry name" value="BTB/POZ DOMAIN-CONTAINING PROTEIN 9"/>
    <property type="match status" value="1"/>
</dbReference>
<dbReference type="AlphaFoldDB" id="A0A9N9II32"/>
<dbReference type="Gene3D" id="1.25.40.420">
    <property type="match status" value="1"/>
</dbReference>
<dbReference type="Gene3D" id="3.30.710.10">
    <property type="entry name" value="Potassium Channel Kv1.1, Chain A"/>
    <property type="match status" value="1"/>
</dbReference>
<proteinExistence type="predicted"/>
<dbReference type="Pfam" id="PF00651">
    <property type="entry name" value="BTB"/>
    <property type="match status" value="1"/>
</dbReference>
<dbReference type="Pfam" id="PF07707">
    <property type="entry name" value="BACK"/>
    <property type="match status" value="1"/>
</dbReference>
<dbReference type="Pfam" id="PF07534">
    <property type="entry name" value="TLD"/>
    <property type="match status" value="1"/>
</dbReference>
<dbReference type="InterPro" id="IPR011333">
    <property type="entry name" value="SKP1/BTB/POZ_sf"/>
</dbReference>
<dbReference type="InterPro" id="IPR000210">
    <property type="entry name" value="BTB/POZ_dom"/>
</dbReference>
<evidence type="ECO:0000259" key="1">
    <source>
        <dbReference type="PROSITE" id="PS50097"/>
    </source>
</evidence>
<dbReference type="Proteomes" id="UP000789342">
    <property type="component" value="Unassembled WGS sequence"/>
</dbReference>
<dbReference type="GO" id="GO:0005737">
    <property type="term" value="C:cytoplasm"/>
    <property type="evidence" value="ECO:0007669"/>
    <property type="project" value="TreeGrafter"/>
</dbReference>
<evidence type="ECO:0000259" key="2">
    <source>
        <dbReference type="PROSITE" id="PS51886"/>
    </source>
</evidence>
<protein>
    <submittedName>
        <fullName evidence="3">15662_t:CDS:1</fullName>
    </submittedName>
</protein>
<name>A0A9N9II32_9GLOM</name>
<gene>
    <name evidence="3" type="ORF">AMORRO_LOCUS14308</name>
</gene>
<sequence length="491" mass="56153">MSIDFTAILLRDLSQLLEKGIDYNVLIQVGEEPNVKSFKAHSGILRARCPYFQAALSETWVKQEDGIILFSKPNISAEIFEIILRYIYTGKIALEQRDGADILGLLIAADELILHDLFGSIQQHLIIYKSQWMHDNFSLMRKTVFQNDRLKKLQDFCVDRICKKPELLFNSDDYGSVNLNVLLRVLQRDDLQLDEIEVWNYLIQWGIHQTSVIASPNSPKDLTELPISEWSTKHLATLRSTIQQCVPLVRMFQISSKDFYSKVMPYQSVLPPALYEDVMRYYMVPDCPRPTSLMPARRGGVESNLLRAKHVALISSWIDRNDLNVFYNATSIPYEYSNIPYEFKLLLRGSRDGFSPQAFHTKCDFQGATLLVLKVHGTGHLIGGYNPLNWDSTNKWDNTKDSFLFSLGDGEDIRNSILSRIQEYDRAVLCSQAIGACFGSGDLVMGGTHSNFNVELGCSCKRQSYERPVLNANHDRFSVDEYEVFKIIPKF</sequence>
<dbReference type="SMART" id="SM00225">
    <property type="entry name" value="BTB"/>
    <property type="match status" value="1"/>
</dbReference>
<dbReference type="OrthoDB" id="25620at2759"/>
<dbReference type="InterPro" id="IPR011705">
    <property type="entry name" value="BACK"/>
</dbReference>
<reference evidence="3" key="1">
    <citation type="submission" date="2021-06" db="EMBL/GenBank/DDBJ databases">
        <authorList>
            <person name="Kallberg Y."/>
            <person name="Tangrot J."/>
            <person name="Rosling A."/>
        </authorList>
    </citation>
    <scope>NUCLEOTIDE SEQUENCE</scope>
    <source>
        <strain evidence="3">CL551</strain>
    </source>
</reference>
<keyword evidence="4" id="KW-1185">Reference proteome</keyword>
<comment type="caution">
    <text evidence="3">The sequence shown here is derived from an EMBL/GenBank/DDBJ whole genome shotgun (WGS) entry which is preliminary data.</text>
</comment>